<comment type="function">
    <text evidence="3">Required for rescue of stalled ribosomes mediated by trans-translation. Binds to transfer-messenger RNA (tmRNA), required for stable association of tmRNA with ribosomes. tmRNA and SmpB together mimic tRNA shape, replacing the anticodon stem-loop with SmpB. tmRNA is encoded by the ssrA gene; the 2 termini fold to resemble tRNA(Ala) and it encodes a 'tag peptide', a short internal open reading frame. During trans-translation Ala-aminoacylated tmRNA acts like a tRNA, entering the A-site of stalled ribosomes, displacing the stalled mRNA. The ribosome then switches to translate the ORF on the tmRNA; the nascent peptide is terminated with the 'tag peptide' encoded by the tmRNA and targeted for degradation. The ribosome is freed to recommence translation, which seems to be the essential function of trans-translation.</text>
</comment>
<comment type="subcellular location">
    <subcellularLocation>
        <location evidence="3">Cytoplasm</location>
    </subcellularLocation>
    <text evidence="3">The tmRNA-SmpB complex associates with stalled 70S ribosomes.</text>
</comment>
<organism evidence="5">
    <name type="scientific">uncultured Desulfobacterium sp</name>
    <dbReference type="NCBI Taxonomy" id="201089"/>
    <lineage>
        <taxon>Bacteria</taxon>
        <taxon>Pseudomonadati</taxon>
        <taxon>Thermodesulfobacteriota</taxon>
        <taxon>Desulfobacteria</taxon>
        <taxon>Desulfobacterales</taxon>
        <taxon>Desulfobacteriaceae</taxon>
        <taxon>Desulfobacterium</taxon>
        <taxon>environmental samples</taxon>
    </lineage>
</organism>
<keyword evidence="1 3" id="KW-0963">Cytoplasm</keyword>
<evidence type="ECO:0000256" key="2">
    <source>
        <dbReference type="ARBA" id="ARBA00022884"/>
    </source>
</evidence>
<feature type="region of interest" description="Disordered" evidence="4">
    <location>
        <begin position="132"/>
        <end position="152"/>
    </location>
</feature>
<evidence type="ECO:0000256" key="3">
    <source>
        <dbReference type="HAMAP-Rule" id="MF_00023"/>
    </source>
</evidence>
<gene>
    <name evidence="3" type="primary">smpB</name>
    <name evidence="5" type="ORF">N47_D28210</name>
</gene>
<dbReference type="GO" id="GO:0005829">
    <property type="term" value="C:cytosol"/>
    <property type="evidence" value="ECO:0007669"/>
    <property type="project" value="TreeGrafter"/>
</dbReference>
<dbReference type="AlphaFoldDB" id="E1YIG5"/>
<dbReference type="EMBL" id="FR695874">
    <property type="protein sequence ID" value="CBX30012.1"/>
    <property type="molecule type" value="Genomic_DNA"/>
</dbReference>
<protein>
    <recommendedName>
        <fullName evidence="3">SsrA-binding protein</fullName>
    </recommendedName>
    <alternativeName>
        <fullName evidence="3">Small protein B</fullName>
    </alternativeName>
</protein>
<dbReference type="PROSITE" id="PS01317">
    <property type="entry name" value="SSRP"/>
    <property type="match status" value="1"/>
</dbReference>
<dbReference type="NCBIfam" id="NF003843">
    <property type="entry name" value="PRK05422.1"/>
    <property type="match status" value="1"/>
</dbReference>
<accession>E1YIG5</accession>
<dbReference type="CDD" id="cd09294">
    <property type="entry name" value="SmpB"/>
    <property type="match status" value="1"/>
</dbReference>
<sequence length="152" mass="17929">MENTRNKIISENRKARHDYFIEDEYEAGMVLLGTEVKSLRLGRANLKDSYAKIKNGEIFVHQMHIGPCPFAYYGNHDPLRIRKLLLNRQEIKKLTSKVNEKGHSLIPLRVYFKNGKIKISIALAKGKRQYDKREAIKKRDENRDMERTRSER</sequence>
<dbReference type="InterPro" id="IPR020081">
    <property type="entry name" value="SsrA-bd_prot_CS"/>
</dbReference>
<dbReference type="GO" id="GO:0003723">
    <property type="term" value="F:RNA binding"/>
    <property type="evidence" value="ECO:0007669"/>
    <property type="project" value="UniProtKB-UniRule"/>
</dbReference>
<dbReference type="Pfam" id="PF01668">
    <property type="entry name" value="SmpB"/>
    <property type="match status" value="1"/>
</dbReference>
<dbReference type="HAMAP" id="MF_00023">
    <property type="entry name" value="SmpB"/>
    <property type="match status" value="1"/>
</dbReference>
<dbReference type="SUPFAM" id="SSF74982">
    <property type="entry name" value="Small protein B (SmpB)"/>
    <property type="match status" value="1"/>
</dbReference>
<dbReference type="GO" id="GO:0070929">
    <property type="term" value="P:trans-translation"/>
    <property type="evidence" value="ECO:0007669"/>
    <property type="project" value="UniProtKB-UniRule"/>
</dbReference>
<dbReference type="GO" id="GO:0070930">
    <property type="term" value="P:trans-translation-dependent protein tagging"/>
    <property type="evidence" value="ECO:0007669"/>
    <property type="project" value="TreeGrafter"/>
</dbReference>
<dbReference type="PANTHER" id="PTHR30308:SF2">
    <property type="entry name" value="SSRA-BINDING PROTEIN"/>
    <property type="match status" value="1"/>
</dbReference>
<dbReference type="InterPro" id="IPR000037">
    <property type="entry name" value="SsrA-bd_prot"/>
</dbReference>
<comment type="similarity">
    <text evidence="3">Belongs to the SmpB family.</text>
</comment>
<evidence type="ECO:0000256" key="1">
    <source>
        <dbReference type="ARBA" id="ARBA00022490"/>
    </source>
</evidence>
<reference evidence="5" key="1">
    <citation type="journal article" date="2011" name="Environ. Microbiol.">
        <title>Genomic insights into the metabolic potential of the polycyclic aromatic hydrocarbon degrading sulfate-reducing Deltaproteobacterium N47.</title>
        <authorList>
            <person name="Bergmann F."/>
            <person name="Selesi D."/>
            <person name="Weinmaier T."/>
            <person name="Tischler P."/>
            <person name="Rattei T."/>
            <person name="Meckenstock R.U."/>
        </authorList>
    </citation>
    <scope>NUCLEOTIDE SEQUENCE</scope>
</reference>
<proteinExistence type="inferred from homology"/>
<dbReference type="NCBIfam" id="TIGR00086">
    <property type="entry name" value="smpB"/>
    <property type="match status" value="1"/>
</dbReference>
<dbReference type="PANTHER" id="PTHR30308">
    <property type="entry name" value="TMRNA-BINDING COMPONENT OF TRANS-TRANSLATION TAGGING COMPLEX"/>
    <property type="match status" value="1"/>
</dbReference>
<dbReference type="InterPro" id="IPR023620">
    <property type="entry name" value="SmpB"/>
</dbReference>
<name>E1YIG5_9BACT</name>
<keyword evidence="2 3" id="KW-0694">RNA-binding</keyword>
<dbReference type="Gene3D" id="2.40.280.10">
    <property type="match status" value="1"/>
</dbReference>
<evidence type="ECO:0000313" key="5">
    <source>
        <dbReference type="EMBL" id="CBX30012.1"/>
    </source>
</evidence>
<evidence type="ECO:0000256" key="4">
    <source>
        <dbReference type="SAM" id="MobiDB-lite"/>
    </source>
</evidence>